<dbReference type="EMBL" id="OX459126">
    <property type="protein sequence ID" value="CAI9117207.1"/>
    <property type="molecule type" value="Genomic_DNA"/>
</dbReference>
<dbReference type="AlphaFoldDB" id="A0AAV1EBX1"/>
<name>A0AAV1EBX1_OLDCO</name>
<evidence type="ECO:0000313" key="1">
    <source>
        <dbReference type="EMBL" id="CAI9117207.1"/>
    </source>
</evidence>
<dbReference type="PANTHER" id="PTHR31111:SF136">
    <property type="entry name" value="F-BOX ASSOCIATED DOMAIN-CONTAINING PROTEIN"/>
    <property type="match status" value="1"/>
</dbReference>
<dbReference type="SUPFAM" id="SSF81383">
    <property type="entry name" value="F-box domain"/>
    <property type="match status" value="1"/>
</dbReference>
<dbReference type="PANTHER" id="PTHR31111">
    <property type="entry name" value="BNAA05G37150D PROTEIN-RELATED"/>
    <property type="match status" value="1"/>
</dbReference>
<accession>A0AAV1EBX1</accession>
<organism evidence="1 2">
    <name type="scientific">Oldenlandia corymbosa var. corymbosa</name>
    <dbReference type="NCBI Taxonomy" id="529605"/>
    <lineage>
        <taxon>Eukaryota</taxon>
        <taxon>Viridiplantae</taxon>
        <taxon>Streptophyta</taxon>
        <taxon>Embryophyta</taxon>
        <taxon>Tracheophyta</taxon>
        <taxon>Spermatophyta</taxon>
        <taxon>Magnoliopsida</taxon>
        <taxon>eudicotyledons</taxon>
        <taxon>Gunneridae</taxon>
        <taxon>Pentapetalae</taxon>
        <taxon>asterids</taxon>
        <taxon>lamiids</taxon>
        <taxon>Gentianales</taxon>
        <taxon>Rubiaceae</taxon>
        <taxon>Rubioideae</taxon>
        <taxon>Spermacoceae</taxon>
        <taxon>Hedyotis-Oldenlandia complex</taxon>
        <taxon>Oldenlandia</taxon>
    </lineage>
</organism>
<sequence length="236" mass="27272">MTNSLLRAYKGKRITCMEGFPIDIVRTIMTKLDATSLARCRTIRKQWDLVITEPLFISALPKCLMEVSRHNILFVCQSINTHARPNMMNFTAMDLQNEETRVISRGVNETVDILQVHKLLPITCDLICLKRLQSVRILNPTSGEKYELRLPFHPLFHSNWEASFGLNVELGQYSFMSLVKCSNYTMEAMRLSWPIDQKLSPKIVIWRSIQQTCPRILEQGISVGNNFYWPIDNPLP</sequence>
<proteinExistence type="predicted"/>
<dbReference type="InterPro" id="IPR036047">
    <property type="entry name" value="F-box-like_dom_sf"/>
</dbReference>
<keyword evidence="2" id="KW-1185">Reference proteome</keyword>
<dbReference type="Proteomes" id="UP001161247">
    <property type="component" value="Chromosome 9"/>
</dbReference>
<gene>
    <name evidence="1" type="ORF">OLC1_LOCUS23302</name>
</gene>
<evidence type="ECO:0000313" key="2">
    <source>
        <dbReference type="Proteomes" id="UP001161247"/>
    </source>
</evidence>
<reference evidence="1" key="1">
    <citation type="submission" date="2023-03" db="EMBL/GenBank/DDBJ databases">
        <authorList>
            <person name="Julca I."/>
        </authorList>
    </citation>
    <scope>NUCLEOTIDE SEQUENCE</scope>
</reference>
<protein>
    <submittedName>
        <fullName evidence="1">OLC1v1018553C1</fullName>
    </submittedName>
</protein>